<organism evidence="4">
    <name type="scientific">gut metagenome</name>
    <dbReference type="NCBI Taxonomy" id="749906"/>
    <lineage>
        <taxon>unclassified sequences</taxon>
        <taxon>metagenomes</taxon>
        <taxon>organismal metagenomes</taxon>
    </lineage>
</organism>
<reference evidence="4" key="1">
    <citation type="journal article" date="2012" name="PLoS ONE">
        <title>Gene sets for utilization of primary and secondary nutrition supplies in the distal gut of endangered iberian lynx.</title>
        <authorList>
            <person name="Alcaide M."/>
            <person name="Messina E."/>
            <person name="Richter M."/>
            <person name="Bargiela R."/>
            <person name="Peplies J."/>
            <person name="Huws S.A."/>
            <person name="Newbold C.J."/>
            <person name="Golyshin P.N."/>
            <person name="Simon M.A."/>
            <person name="Lopez G."/>
            <person name="Yakimov M.M."/>
            <person name="Ferrer M."/>
        </authorList>
    </citation>
    <scope>NUCLEOTIDE SEQUENCE</scope>
</reference>
<dbReference type="InterPro" id="IPR003615">
    <property type="entry name" value="HNH_nuc"/>
</dbReference>
<dbReference type="PANTHER" id="PTHR41286">
    <property type="entry name" value="HNH NUCLEASE YAJD-RELATED"/>
    <property type="match status" value="1"/>
</dbReference>
<dbReference type="GO" id="GO:0016787">
    <property type="term" value="F:hydrolase activity"/>
    <property type="evidence" value="ECO:0007669"/>
    <property type="project" value="UniProtKB-KW"/>
</dbReference>
<keyword evidence="1" id="KW-0540">Nuclease</keyword>
<dbReference type="Pfam" id="PF01844">
    <property type="entry name" value="HNH"/>
    <property type="match status" value="1"/>
</dbReference>
<comment type="caution">
    <text evidence="4">The sequence shown here is derived from an EMBL/GenBank/DDBJ whole genome shotgun (WGS) entry which is preliminary data.</text>
</comment>
<dbReference type="InterPro" id="IPR002711">
    <property type="entry name" value="HNH"/>
</dbReference>
<feature type="domain" description="HNH nuclease" evidence="3">
    <location>
        <begin position="18"/>
        <end position="79"/>
    </location>
</feature>
<dbReference type="CDD" id="cd00085">
    <property type="entry name" value="HNHc"/>
    <property type="match status" value="1"/>
</dbReference>
<dbReference type="AlphaFoldDB" id="J9FGG8"/>
<gene>
    <name evidence="4" type="ORF">EVA_17885</name>
</gene>
<dbReference type="GO" id="GO:0004519">
    <property type="term" value="F:endonuclease activity"/>
    <property type="evidence" value="ECO:0007669"/>
    <property type="project" value="UniProtKB-KW"/>
</dbReference>
<proteinExistence type="predicted"/>
<name>J9FGG8_9ZZZZ</name>
<evidence type="ECO:0000259" key="3">
    <source>
        <dbReference type="SMART" id="SM00507"/>
    </source>
</evidence>
<sequence length="109" mass="12951">MAKDKDYKRMIHTARWLRLRRDVLTDHPLCVRCKTEGRLRSATEVHHVVPVERALTLEEKERLMFDRHNLQALCHDCHVRTHTEMGRGGKRQAEARRAAQLKAWKERFG</sequence>
<protein>
    <submittedName>
        <fullName evidence="4">HNH endonuclease</fullName>
    </submittedName>
</protein>
<accession>J9FGG8</accession>
<dbReference type="PANTHER" id="PTHR41286:SF1">
    <property type="entry name" value="HNH NUCLEASE YAJD-RELATED"/>
    <property type="match status" value="1"/>
</dbReference>
<dbReference type="GO" id="GO:0003676">
    <property type="term" value="F:nucleic acid binding"/>
    <property type="evidence" value="ECO:0007669"/>
    <property type="project" value="InterPro"/>
</dbReference>
<dbReference type="SMART" id="SM00507">
    <property type="entry name" value="HNHc"/>
    <property type="match status" value="1"/>
</dbReference>
<dbReference type="Gene3D" id="1.10.30.50">
    <property type="match status" value="1"/>
</dbReference>
<evidence type="ECO:0000256" key="2">
    <source>
        <dbReference type="ARBA" id="ARBA00022801"/>
    </source>
</evidence>
<keyword evidence="2" id="KW-0378">Hydrolase</keyword>
<evidence type="ECO:0000313" key="4">
    <source>
        <dbReference type="EMBL" id="EJW94011.1"/>
    </source>
</evidence>
<evidence type="ECO:0000256" key="1">
    <source>
        <dbReference type="ARBA" id="ARBA00022722"/>
    </source>
</evidence>
<dbReference type="EMBL" id="AMCI01006629">
    <property type="protein sequence ID" value="EJW94011.1"/>
    <property type="molecule type" value="Genomic_DNA"/>
</dbReference>
<dbReference type="GO" id="GO:0005829">
    <property type="term" value="C:cytosol"/>
    <property type="evidence" value="ECO:0007669"/>
    <property type="project" value="TreeGrafter"/>
</dbReference>
<keyword evidence="4" id="KW-0255">Endonuclease</keyword>
<dbReference type="GO" id="GO:0008270">
    <property type="term" value="F:zinc ion binding"/>
    <property type="evidence" value="ECO:0007669"/>
    <property type="project" value="InterPro"/>
</dbReference>